<dbReference type="Pfam" id="PF13292">
    <property type="entry name" value="DXP_synthase_N"/>
    <property type="match status" value="1"/>
</dbReference>
<evidence type="ECO:0000256" key="4">
    <source>
        <dbReference type="ARBA" id="ARBA00011738"/>
    </source>
</evidence>
<dbReference type="EC" id="2.2.1.7" evidence="5"/>
<evidence type="ECO:0000256" key="8">
    <source>
        <dbReference type="ARBA" id="ARBA00022842"/>
    </source>
</evidence>
<evidence type="ECO:0000256" key="12">
    <source>
        <dbReference type="SAM" id="MobiDB-lite"/>
    </source>
</evidence>
<dbReference type="EMBL" id="CP029788">
    <property type="protein sequence ID" value="AWT43353.1"/>
    <property type="molecule type" value="Genomic_DNA"/>
</dbReference>
<evidence type="ECO:0000256" key="3">
    <source>
        <dbReference type="ARBA" id="ARBA00011081"/>
    </source>
</evidence>
<accession>A0A2U9P1J1</accession>
<evidence type="ECO:0000313" key="14">
    <source>
        <dbReference type="EMBL" id="AWT43353.1"/>
    </source>
</evidence>
<keyword evidence="11" id="KW-0414">Isoprene biosynthesis</keyword>
<dbReference type="InterPro" id="IPR029061">
    <property type="entry name" value="THDP-binding"/>
</dbReference>
<dbReference type="GO" id="GO:0005829">
    <property type="term" value="C:cytosol"/>
    <property type="evidence" value="ECO:0007669"/>
    <property type="project" value="TreeGrafter"/>
</dbReference>
<feature type="compositionally biased region" description="Low complexity" evidence="12">
    <location>
        <begin position="10"/>
        <end position="26"/>
    </location>
</feature>
<keyword evidence="10" id="KW-0786">Thiamine pyrophosphate</keyword>
<keyword evidence="8" id="KW-0460">Magnesium</keyword>
<comment type="similarity">
    <text evidence="3">Belongs to the transketolase family. DXPS subfamily.</text>
</comment>
<keyword evidence="9" id="KW-0784">Thiamine biosynthesis</keyword>
<evidence type="ECO:0000256" key="1">
    <source>
        <dbReference type="ARBA" id="ARBA00001946"/>
    </source>
</evidence>
<dbReference type="Gene3D" id="3.40.50.920">
    <property type="match status" value="1"/>
</dbReference>
<comment type="cofactor">
    <cofactor evidence="1">
        <name>Mg(2+)</name>
        <dbReference type="ChEBI" id="CHEBI:18420"/>
    </cofactor>
</comment>
<dbReference type="Pfam" id="PF02780">
    <property type="entry name" value="Transketolase_C"/>
    <property type="match status" value="1"/>
</dbReference>
<organism evidence="14 15">
    <name type="scientific">Streptomyces actuosus</name>
    <dbReference type="NCBI Taxonomy" id="1885"/>
    <lineage>
        <taxon>Bacteria</taxon>
        <taxon>Bacillati</taxon>
        <taxon>Actinomycetota</taxon>
        <taxon>Actinomycetes</taxon>
        <taxon>Kitasatosporales</taxon>
        <taxon>Streptomycetaceae</taxon>
        <taxon>Streptomyces</taxon>
    </lineage>
</organism>
<dbReference type="InterPro" id="IPR005477">
    <property type="entry name" value="Dxylulose-5-P_synthase"/>
</dbReference>
<reference evidence="14 15" key="1">
    <citation type="submission" date="2018-06" db="EMBL/GenBank/DDBJ databases">
        <title>The complete genome sequence of a nosiheptide producer Streptomyces actuosus ATCC 25421: deducing the ability of producing a new class III lantibiotics.</title>
        <authorList>
            <person name="Liu W."/>
            <person name="Sun F."/>
            <person name="Hu Y."/>
        </authorList>
    </citation>
    <scope>NUCLEOTIDE SEQUENCE [LARGE SCALE GENOMIC DNA]</scope>
    <source>
        <strain evidence="14 15">ATCC 25421</strain>
    </source>
</reference>
<dbReference type="Gene3D" id="3.40.50.970">
    <property type="match status" value="2"/>
</dbReference>
<dbReference type="PANTHER" id="PTHR43322">
    <property type="entry name" value="1-D-DEOXYXYLULOSE 5-PHOSPHATE SYNTHASE-RELATED"/>
    <property type="match status" value="1"/>
</dbReference>
<evidence type="ECO:0000256" key="9">
    <source>
        <dbReference type="ARBA" id="ARBA00022977"/>
    </source>
</evidence>
<dbReference type="SMART" id="SM00861">
    <property type="entry name" value="Transket_pyr"/>
    <property type="match status" value="1"/>
</dbReference>
<sequence length="632" mass="63203">MNERSRPSRRTSGTPGPGLPGSLPGPRDVRLLEPARMPALAAELRDALRASGPGADAGSGAVELTLALHRVFDPSSDALLWDSAGRAAAHRLLVGWGDSAREHGAYDAYGTYGGYDAYGTYGGYGGYTVSAALCHADGLARALRAAGRDDRHVVVVAGAEALAGGAAGEALDGIVAGGRTRLVVVVVDDRRVLAGPGGAPGAARGYARFLDAGGEILRRAPIVGGPLHGALHGVLHSASLGARKGLGGLITPQRALNGPGLTYAGPVDGHSVAELEEALRGAKAAGGPVVVHCLTRATGGRTRVAEGGLPSRARARLGSAGATGGTGAAGAVPPPPSWASVFAEEMVKVGADRPDVVAVAAGALAAVGLGPFAGTYPERVVDLGRAEQHAVPCAAGLAAGGLHPVVALPSGGLARILGQLPDLARHRRGVVLAVTESEEGSGPEGEGSGPGGADLALLESVPGLRLAAPRDAARLRALLRQALETQDAPAAVRVPAGVAGPDIEAVAYDGGVDVLYRGTGQDVLVVSVGTLAPLCLEAARLLEADGVGVTVADPRWVTPVDPALTRLAAAHRLVVTVEDAAPAGGIGAALVRELNDANVAVPVVRRPLGGCAGRTGPARLARVVLARLGEER</sequence>
<evidence type="ECO:0000256" key="5">
    <source>
        <dbReference type="ARBA" id="ARBA00013150"/>
    </source>
</evidence>
<dbReference type="Pfam" id="PF02779">
    <property type="entry name" value="Transket_pyr"/>
    <property type="match status" value="1"/>
</dbReference>
<comment type="pathway">
    <text evidence="2">Metabolic intermediate biosynthesis; 1-deoxy-D-xylulose 5-phosphate biosynthesis; 1-deoxy-D-xylulose 5-phosphate from D-glyceraldehyde 3-phosphate and pyruvate: step 1/1.</text>
</comment>
<proteinExistence type="inferred from homology"/>
<dbReference type="GO" id="GO:0009228">
    <property type="term" value="P:thiamine biosynthetic process"/>
    <property type="evidence" value="ECO:0007669"/>
    <property type="project" value="UniProtKB-KW"/>
</dbReference>
<dbReference type="UniPathway" id="UPA00064">
    <property type="reaction ID" value="UER00091"/>
</dbReference>
<name>A0A2U9P1J1_STRAS</name>
<keyword evidence="15" id="KW-1185">Reference proteome</keyword>
<feature type="region of interest" description="Disordered" evidence="12">
    <location>
        <begin position="434"/>
        <end position="453"/>
    </location>
</feature>
<dbReference type="GO" id="GO:0008661">
    <property type="term" value="F:1-deoxy-D-xylulose-5-phosphate synthase activity"/>
    <property type="evidence" value="ECO:0007669"/>
    <property type="project" value="UniProtKB-EC"/>
</dbReference>
<dbReference type="AlphaFoldDB" id="A0A2U9P1J1"/>
<dbReference type="GO" id="GO:0019288">
    <property type="term" value="P:isopentenyl diphosphate biosynthetic process, methylerythritol 4-phosphate pathway"/>
    <property type="evidence" value="ECO:0007669"/>
    <property type="project" value="TreeGrafter"/>
</dbReference>
<dbReference type="OrthoDB" id="9803371at2"/>
<evidence type="ECO:0000256" key="2">
    <source>
        <dbReference type="ARBA" id="ARBA00004980"/>
    </source>
</evidence>
<feature type="domain" description="Transketolase-like pyrimidine-binding" evidence="13">
    <location>
        <begin position="336"/>
        <end position="502"/>
    </location>
</feature>
<dbReference type="InterPro" id="IPR005475">
    <property type="entry name" value="Transketolase-like_Pyr-bd"/>
</dbReference>
<dbReference type="InterPro" id="IPR009014">
    <property type="entry name" value="Transketo_C/PFOR_II"/>
</dbReference>
<keyword evidence="7" id="KW-0479">Metal-binding</keyword>
<dbReference type="GO" id="GO:0000287">
    <property type="term" value="F:magnesium ion binding"/>
    <property type="evidence" value="ECO:0007669"/>
    <property type="project" value="UniProtKB-ARBA"/>
</dbReference>
<comment type="subunit">
    <text evidence="4">Homodimer.</text>
</comment>
<gene>
    <name evidence="14" type="ORF">DMT42_14185</name>
</gene>
<evidence type="ECO:0000313" key="15">
    <source>
        <dbReference type="Proteomes" id="UP000247634"/>
    </source>
</evidence>
<dbReference type="InterPro" id="IPR033248">
    <property type="entry name" value="Transketolase_C"/>
</dbReference>
<evidence type="ECO:0000256" key="7">
    <source>
        <dbReference type="ARBA" id="ARBA00022723"/>
    </source>
</evidence>
<feature type="compositionally biased region" description="Gly residues" evidence="12">
    <location>
        <begin position="442"/>
        <end position="452"/>
    </location>
</feature>
<evidence type="ECO:0000256" key="6">
    <source>
        <dbReference type="ARBA" id="ARBA00022679"/>
    </source>
</evidence>
<dbReference type="SUPFAM" id="SSF52922">
    <property type="entry name" value="TK C-terminal domain-like"/>
    <property type="match status" value="1"/>
</dbReference>
<evidence type="ECO:0000259" key="13">
    <source>
        <dbReference type="SMART" id="SM00861"/>
    </source>
</evidence>
<protein>
    <recommendedName>
        <fullName evidence="5">1-deoxy-D-xylulose-5-phosphate synthase</fullName>
        <ecNumber evidence="5">2.2.1.7</ecNumber>
    </recommendedName>
</protein>
<evidence type="ECO:0000256" key="11">
    <source>
        <dbReference type="ARBA" id="ARBA00023229"/>
    </source>
</evidence>
<dbReference type="KEGG" id="sact:DMT42_14185"/>
<evidence type="ECO:0000256" key="10">
    <source>
        <dbReference type="ARBA" id="ARBA00023052"/>
    </source>
</evidence>
<dbReference type="SUPFAM" id="SSF52518">
    <property type="entry name" value="Thiamin diphosphate-binding fold (THDP-binding)"/>
    <property type="match status" value="2"/>
</dbReference>
<dbReference type="Proteomes" id="UP000247634">
    <property type="component" value="Chromosome"/>
</dbReference>
<dbReference type="RefSeq" id="WP_110628271.1">
    <property type="nucleotide sequence ID" value="NZ_CP029788.1"/>
</dbReference>
<feature type="region of interest" description="Disordered" evidence="12">
    <location>
        <begin position="1"/>
        <end position="29"/>
    </location>
</feature>
<dbReference type="PANTHER" id="PTHR43322:SF5">
    <property type="entry name" value="1-DEOXY-D-XYLULOSE-5-PHOSPHATE SYNTHASE, CHLOROPLASTIC"/>
    <property type="match status" value="1"/>
</dbReference>
<dbReference type="GO" id="GO:0016114">
    <property type="term" value="P:terpenoid biosynthetic process"/>
    <property type="evidence" value="ECO:0007669"/>
    <property type="project" value="InterPro"/>
</dbReference>
<keyword evidence="6" id="KW-0808">Transferase</keyword>